<name>A0ABR0ALB6_9CRUS</name>
<keyword evidence="3" id="KW-1185">Reference proteome</keyword>
<feature type="domain" description="Methyltransferase" evidence="1">
    <location>
        <begin position="95"/>
        <end position="269"/>
    </location>
</feature>
<evidence type="ECO:0000313" key="2">
    <source>
        <dbReference type="EMBL" id="KAK4025919.1"/>
    </source>
</evidence>
<dbReference type="PANTHER" id="PTHR32026:SF10">
    <property type="entry name" value="METHYLTRANSFERASE-LIKE PROTEIN 24-RELATED"/>
    <property type="match status" value="1"/>
</dbReference>
<sequence>MQMIRSIARISSSCPKQKLIVALVTAFAIVVLLSRRVPTAFPFYQCLSMNSRTDWSAIDVNTMTAKQIMDYFRWNNASSCRLAQYFGGVTFLFGIDGQKAVCMDPEIMPLAGKCIVYSFGINNDWSFEEMIDRYGCDVYAFDPSLNMTTRQRNDSNIRYFHLGLGDHEEQFDDGWHVQTLSTIYDKLLTDKQHASDRFIDYLKIDIEEDEWTVLIDILDSGMLEKVRQMAVEVHLPLEGNITDYQRLVGLLRSMEEQHGMVRFDSKINAYSEGSIRHLFGMDFAAHEIACAISTIKISDMNDNQSCNKGTPPNVGIQILLRDVCIFVVVDF</sequence>
<dbReference type="SUPFAM" id="SSF53335">
    <property type="entry name" value="S-adenosyl-L-methionine-dependent methyltransferases"/>
    <property type="match status" value="1"/>
</dbReference>
<dbReference type="EMBL" id="JAOYFB010000038">
    <property type="protein sequence ID" value="KAK4025919.1"/>
    <property type="molecule type" value="Genomic_DNA"/>
</dbReference>
<dbReference type="Pfam" id="PF13383">
    <property type="entry name" value="Methyltransf_22"/>
    <property type="match status" value="1"/>
</dbReference>
<dbReference type="InterPro" id="IPR025714">
    <property type="entry name" value="Methyltranfer_dom"/>
</dbReference>
<evidence type="ECO:0000259" key="1">
    <source>
        <dbReference type="Pfam" id="PF13383"/>
    </source>
</evidence>
<organism evidence="2 3">
    <name type="scientific">Daphnia magna</name>
    <dbReference type="NCBI Taxonomy" id="35525"/>
    <lineage>
        <taxon>Eukaryota</taxon>
        <taxon>Metazoa</taxon>
        <taxon>Ecdysozoa</taxon>
        <taxon>Arthropoda</taxon>
        <taxon>Crustacea</taxon>
        <taxon>Branchiopoda</taxon>
        <taxon>Diplostraca</taxon>
        <taxon>Cladocera</taxon>
        <taxon>Anomopoda</taxon>
        <taxon>Daphniidae</taxon>
        <taxon>Daphnia</taxon>
    </lineage>
</organism>
<protein>
    <recommendedName>
        <fullName evidence="1">Methyltransferase domain-containing protein</fullName>
    </recommendedName>
</protein>
<dbReference type="InterPro" id="IPR026913">
    <property type="entry name" value="METTL24"/>
</dbReference>
<proteinExistence type="predicted"/>
<comment type="caution">
    <text evidence="2">The sequence shown here is derived from an EMBL/GenBank/DDBJ whole genome shotgun (WGS) entry which is preliminary data.</text>
</comment>
<dbReference type="InterPro" id="IPR029063">
    <property type="entry name" value="SAM-dependent_MTases_sf"/>
</dbReference>
<reference evidence="2 3" key="1">
    <citation type="journal article" date="2023" name="Nucleic Acids Res.">
        <title>The hologenome of Daphnia magna reveals possible DNA methylation and microbiome-mediated evolution of the host genome.</title>
        <authorList>
            <person name="Chaturvedi A."/>
            <person name="Li X."/>
            <person name="Dhandapani V."/>
            <person name="Marshall H."/>
            <person name="Kissane S."/>
            <person name="Cuenca-Cambronero M."/>
            <person name="Asole G."/>
            <person name="Calvet F."/>
            <person name="Ruiz-Romero M."/>
            <person name="Marangio P."/>
            <person name="Guigo R."/>
            <person name="Rago D."/>
            <person name="Mirbahai L."/>
            <person name="Eastwood N."/>
            <person name="Colbourne J.K."/>
            <person name="Zhou J."/>
            <person name="Mallon E."/>
            <person name="Orsini L."/>
        </authorList>
    </citation>
    <scope>NUCLEOTIDE SEQUENCE [LARGE SCALE GENOMIC DNA]</scope>
    <source>
        <strain evidence="2">LRV0_1</strain>
    </source>
</reference>
<accession>A0ABR0ALB6</accession>
<dbReference type="Proteomes" id="UP001234178">
    <property type="component" value="Unassembled WGS sequence"/>
</dbReference>
<gene>
    <name evidence="2" type="ORF">OUZ56_014953</name>
</gene>
<evidence type="ECO:0000313" key="3">
    <source>
        <dbReference type="Proteomes" id="UP001234178"/>
    </source>
</evidence>
<dbReference type="PANTHER" id="PTHR32026">
    <property type="entry name" value="METHYLTRANSFERASE-LIKE PROTEIN 24"/>
    <property type="match status" value="1"/>
</dbReference>